<organism evidence="2 3">
    <name type="scientific">Aduncisulcus paluster</name>
    <dbReference type="NCBI Taxonomy" id="2918883"/>
    <lineage>
        <taxon>Eukaryota</taxon>
        <taxon>Metamonada</taxon>
        <taxon>Carpediemonas-like organisms</taxon>
        <taxon>Aduncisulcus</taxon>
    </lineage>
</organism>
<keyword evidence="3" id="KW-1185">Reference proteome</keyword>
<keyword evidence="1" id="KW-0175">Coiled coil</keyword>
<feature type="coiled-coil region" evidence="1">
    <location>
        <begin position="44"/>
        <end position="74"/>
    </location>
</feature>
<proteinExistence type="predicted"/>
<gene>
    <name evidence="2" type="ORF">ADUPG1_008849</name>
</gene>
<evidence type="ECO:0000313" key="2">
    <source>
        <dbReference type="EMBL" id="GKT35758.1"/>
    </source>
</evidence>
<dbReference type="Proteomes" id="UP001057375">
    <property type="component" value="Unassembled WGS sequence"/>
</dbReference>
<name>A0ABQ5KVR1_9EUKA</name>
<protein>
    <submittedName>
        <fullName evidence="2">Uncharacterized protein</fullName>
    </submittedName>
</protein>
<evidence type="ECO:0000256" key="1">
    <source>
        <dbReference type="SAM" id="Coils"/>
    </source>
</evidence>
<dbReference type="EMBL" id="BQXS01011060">
    <property type="protein sequence ID" value="GKT35758.1"/>
    <property type="molecule type" value="Genomic_DNA"/>
</dbReference>
<feature type="non-terminal residue" evidence="2">
    <location>
        <position position="1"/>
    </location>
</feature>
<comment type="caution">
    <text evidence="2">The sequence shown here is derived from an EMBL/GenBank/DDBJ whole genome shotgun (WGS) entry which is preliminary data.</text>
</comment>
<evidence type="ECO:0000313" key="3">
    <source>
        <dbReference type="Proteomes" id="UP001057375"/>
    </source>
</evidence>
<accession>A0ABQ5KVR1</accession>
<sequence>KESEIAASYEKSFLDIESRFLLELSSLKSQLAELSTEDATGAEIIRLTSVVEEREAKKKELKETYSQMAKKESKCSKDLKRILVDIKDIQAKIKEADRVFSDTVKSIKEGKAKKVEMAKEEGKKSRDKFLESVDQIKSDIVRKTSELQKEKLKLSQSKSILSSILYKSPITGISLKELILDTVQLKVSRKTDGFSKGGHWEKIQGEYIIEIEASTLPDDMKMPKGGFSRRKDFMKMMSTLKEIFMMTDVSGAT</sequence>
<reference evidence="2" key="1">
    <citation type="submission" date="2022-03" db="EMBL/GenBank/DDBJ databases">
        <title>Draft genome sequence of Aduncisulcus paluster, a free-living microaerophilic Fornicata.</title>
        <authorList>
            <person name="Yuyama I."/>
            <person name="Kume K."/>
            <person name="Tamura T."/>
            <person name="Inagaki Y."/>
            <person name="Hashimoto T."/>
        </authorList>
    </citation>
    <scope>NUCLEOTIDE SEQUENCE</scope>
    <source>
        <strain evidence="2">NY0171</strain>
    </source>
</reference>